<dbReference type="RefSeq" id="WP_065176288.1">
    <property type="nucleotide sequence ID" value="NZ_LZFA01000001.1"/>
</dbReference>
<accession>A0A2T3IRX6</accession>
<evidence type="ECO:0000313" key="1">
    <source>
        <dbReference type="EMBL" id="PSU31103.1"/>
    </source>
</evidence>
<protein>
    <submittedName>
        <fullName evidence="1">Uncharacterized protein</fullName>
    </submittedName>
</protein>
<dbReference type="AlphaFoldDB" id="A0A2T3IRX6"/>
<gene>
    <name evidence="1" type="ORF">CTM88_02370</name>
</gene>
<name>A0A2T3IRX6_9GAMM</name>
<dbReference type="Proteomes" id="UP000240254">
    <property type="component" value="Unassembled WGS sequence"/>
</dbReference>
<dbReference type="EMBL" id="PYMK01000002">
    <property type="protein sequence ID" value="PSU31103.1"/>
    <property type="molecule type" value="Genomic_DNA"/>
</dbReference>
<sequence>MVRKLESEIRDYINASRRQFQIMGNKANWNKLCSALDLVGDTELAIEAYPNLCSTRSDGASYLVVYGILQTLLLQQDAAKHIADALGLKKIKRPEQLDEIRIIRNSAAGHPTSQKENGAYKSCFISRFSLSPVSFQMVTSFSNSSESKFTTVSIPSLLEIQGKYIAELLEQVVDELKKQEMEHRSMHKDNKLEDSFPQTLSYHLGKIYEATYTRQSFALGKVNLSTVSHVLESFKSALEARSEWGVYDSVNFHYEQLEYPLQQLELYFDGESTFNEKDAYIFASFVEKQFDELIEIAKDIDKEYESEC</sequence>
<reference evidence="1 2" key="1">
    <citation type="submission" date="2018-03" db="EMBL/GenBank/DDBJ databases">
        <title>Whole genome sequencing of Histamine producing bacteria.</title>
        <authorList>
            <person name="Butler K."/>
        </authorList>
    </citation>
    <scope>NUCLEOTIDE SEQUENCE [LARGE SCALE GENOMIC DNA]</scope>
    <source>
        <strain evidence="1 2">BS2</strain>
    </source>
</reference>
<proteinExistence type="predicted"/>
<organism evidence="1 2">
    <name type="scientific">Photobacterium aquimaris</name>
    <dbReference type="NCBI Taxonomy" id="512643"/>
    <lineage>
        <taxon>Bacteria</taxon>
        <taxon>Pseudomonadati</taxon>
        <taxon>Pseudomonadota</taxon>
        <taxon>Gammaproteobacteria</taxon>
        <taxon>Vibrionales</taxon>
        <taxon>Vibrionaceae</taxon>
        <taxon>Photobacterium</taxon>
    </lineage>
</organism>
<dbReference type="OrthoDB" id="5540871at2"/>
<evidence type="ECO:0000313" key="2">
    <source>
        <dbReference type="Proteomes" id="UP000240254"/>
    </source>
</evidence>
<comment type="caution">
    <text evidence="1">The sequence shown here is derived from an EMBL/GenBank/DDBJ whole genome shotgun (WGS) entry which is preliminary data.</text>
</comment>